<evidence type="ECO:0000259" key="2">
    <source>
        <dbReference type="Pfam" id="PF22942"/>
    </source>
</evidence>
<evidence type="ECO:0000313" key="4">
    <source>
        <dbReference type="Proteomes" id="UP001556367"/>
    </source>
</evidence>
<feature type="region of interest" description="Disordered" evidence="1">
    <location>
        <begin position="78"/>
        <end position="106"/>
    </location>
</feature>
<dbReference type="Pfam" id="PF22942">
    <property type="entry name" value="DUF7025"/>
    <property type="match status" value="1"/>
</dbReference>
<feature type="compositionally biased region" description="Low complexity" evidence="1">
    <location>
        <begin position="87"/>
        <end position="100"/>
    </location>
</feature>
<evidence type="ECO:0000256" key="1">
    <source>
        <dbReference type="SAM" id="MobiDB-lite"/>
    </source>
</evidence>
<comment type="caution">
    <text evidence="3">The sequence shown here is derived from an EMBL/GenBank/DDBJ whole genome shotgun (WGS) entry which is preliminary data.</text>
</comment>
<feature type="domain" description="DUF7025" evidence="2">
    <location>
        <begin position="58"/>
        <end position="135"/>
    </location>
</feature>
<sequence>MPQPGFAAAQTSGAPGLQPGSNGVPIPGSVVGDLSGLLPDHPGRGLVRTLRAAGTFIEGKPCYQLTCESVDTVDPLVATHTPNELPSNTNNASGRSSNGSTSGGRVGKVQTTVIVGTFRGTVPITSLGCYPLRYHADVESVKRQLVERGKKWFALATGGPQHVQMPVMPILTDNNNKNSGTNDWPSSLPPGHNYGYDDADDAMNSQPPPVPVGNNGIQTSSTLDTDIDLTDNDLYLTPAVVHGISLSDKVWFEFNVQKIAPVD</sequence>
<reference evidence="4" key="1">
    <citation type="submission" date="2024-06" db="EMBL/GenBank/DDBJ databases">
        <title>Multi-omics analyses provide insights into the biosynthesis of the anticancer antibiotic pleurotin in Hohenbuehelia grisea.</title>
        <authorList>
            <person name="Weaver J.A."/>
            <person name="Alberti F."/>
        </authorList>
    </citation>
    <scope>NUCLEOTIDE SEQUENCE [LARGE SCALE GENOMIC DNA]</scope>
    <source>
        <strain evidence="4">T-177</strain>
    </source>
</reference>
<feature type="region of interest" description="Disordered" evidence="1">
    <location>
        <begin position="1"/>
        <end position="28"/>
    </location>
</feature>
<dbReference type="Proteomes" id="UP001556367">
    <property type="component" value="Unassembled WGS sequence"/>
</dbReference>
<gene>
    <name evidence="3" type="ORF">HGRIS_006559</name>
</gene>
<keyword evidence="4" id="KW-1185">Reference proteome</keyword>
<dbReference type="PANTHER" id="PTHR46411:SF3">
    <property type="entry name" value="AAA+ ATPASE DOMAIN-CONTAINING PROTEIN"/>
    <property type="match status" value="1"/>
</dbReference>
<dbReference type="EMBL" id="JASNQZ010000010">
    <property type="protein sequence ID" value="KAL0952269.1"/>
    <property type="molecule type" value="Genomic_DNA"/>
</dbReference>
<name>A0ABR3J9E7_9AGAR</name>
<dbReference type="PANTHER" id="PTHR46411">
    <property type="entry name" value="FAMILY ATPASE, PUTATIVE-RELATED"/>
    <property type="match status" value="1"/>
</dbReference>
<organism evidence="3 4">
    <name type="scientific">Hohenbuehelia grisea</name>
    <dbReference type="NCBI Taxonomy" id="104357"/>
    <lineage>
        <taxon>Eukaryota</taxon>
        <taxon>Fungi</taxon>
        <taxon>Dikarya</taxon>
        <taxon>Basidiomycota</taxon>
        <taxon>Agaricomycotina</taxon>
        <taxon>Agaricomycetes</taxon>
        <taxon>Agaricomycetidae</taxon>
        <taxon>Agaricales</taxon>
        <taxon>Pleurotineae</taxon>
        <taxon>Pleurotaceae</taxon>
        <taxon>Hohenbuehelia</taxon>
    </lineage>
</organism>
<dbReference type="InterPro" id="IPR054289">
    <property type="entry name" value="DUF7025"/>
</dbReference>
<evidence type="ECO:0000313" key="3">
    <source>
        <dbReference type="EMBL" id="KAL0952269.1"/>
    </source>
</evidence>
<proteinExistence type="predicted"/>
<protein>
    <recommendedName>
        <fullName evidence="2">DUF7025 domain-containing protein</fullName>
    </recommendedName>
</protein>
<accession>A0ABR3J9E7</accession>